<gene>
    <name evidence="1" type="ORF">TVAG_113340</name>
</gene>
<evidence type="ECO:0000313" key="1">
    <source>
        <dbReference type="EMBL" id="EAY17990.1"/>
    </source>
</evidence>
<dbReference type="Proteomes" id="UP000001542">
    <property type="component" value="Unassembled WGS sequence"/>
</dbReference>
<dbReference type="PANTHER" id="PTHR45661:SF3">
    <property type="entry name" value="IG-LIKE DOMAIN-CONTAINING PROTEIN"/>
    <property type="match status" value="1"/>
</dbReference>
<dbReference type="KEGG" id="tva:5463494"/>
<dbReference type="Gene3D" id="3.80.10.10">
    <property type="entry name" value="Ribonuclease Inhibitor"/>
    <property type="match status" value="4"/>
</dbReference>
<reference evidence="1" key="2">
    <citation type="journal article" date="2007" name="Science">
        <title>Draft genome sequence of the sexually transmitted pathogen Trichomonas vaginalis.</title>
        <authorList>
            <person name="Carlton J.M."/>
            <person name="Hirt R.P."/>
            <person name="Silva J.C."/>
            <person name="Delcher A.L."/>
            <person name="Schatz M."/>
            <person name="Zhao Q."/>
            <person name="Wortman J.R."/>
            <person name="Bidwell S.L."/>
            <person name="Alsmark U.C.M."/>
            <person name="Besteiro S."/>
            <person name="Sicheritz-Ponten T."/>
            <person name="Noel C.J."/>
            <person name="Dacks J.B."/>
            <person name="Foster P.G."/>
            <person name="Simillion C."/>
            <person name="Van de Peer Y."/>
            <person name="Miranda-Saavedra D."/>
            <person name="Barton G.J."/>
            <person name="Westrop G.D."/>
            <person name="Mueller S."/>
            <person name="Dessi D."/>
            <person name="Fiori P.L."/>
            <person name="Ren Q."/>
            <person name="Paulsen I."/>
            <person name="Zhang H."/>
            <person name="Bastida-Corcuera F.D."/>
            <person name="Simoes-Barbosa A."/>
            <person name="Brown M.T."/>
            <person name="Hayes R.D."/>
            <person name="Mukherjee M."/>
            <person name="Okumura C.Y."/>
            <person name="Schneider R."/>
            <person name="Smith A.J."/>
            <person name="Vanacova S."/>
            <person name="Villalvazo M."/>
            <person name="Haas B.J."/>
            <person name="Pertea M."/>
            <person name="Feldblyum T.V."/>
            <person name="Utterback T.R."/>
            <person name="Shu C.L."/>
            <person name="Osoegawa K."/>
            <person name="de Jong P.J."/>
            <person name="Hrdy I."/>
            <person name="Horvathova L."/>
            <person name="Zubacova Z."/>
            <person name="Dolezal P."/>
            <person name="Malik S.B."/>
            <person name="Logsdon J.M. Jr."/>
            <person name="Henze K."/>
            <person name="Gupta A."/>
            <person name="Wang C.C."/>
            <person name="Dunne R.L."/>
            <person name="Upcroft J.A."/>
            <person name="Upcroft P."/>
            <person name="White O."/>
            <person name="Salzberg S.L."/>
            <person name="Tang P."/>
            <person name="Chiu C.-H."/>
            <person name="Lee Y.-S."/>
            <person name="Embley T.M."/>
            <person name="Coombs G.H."/>
            <person name="Mottram J.C."/>
            <person name="Tachezy J."/>
            <person name="Fraser-Liggett C.M."/>
            <person name="Johnson P.J."/>
        </authorList>
    </citation>
    <scope>NUCLEOTIDE SEQUENCE [LARGE SCALE GENOMIC DNA]</scope>
    <source>
        <strain evidence="1">G3</strain>
    </source>
</reference>
<dbReference type="RefSeq" id="XP_001578976.1">
    <property type="nucleotide sequence ID" value="XM_001578926.1"/>
</dbReference>
<dbReference type="Pfam" id="PF13306">
    <property type="entry name" value="LRR_5"/>
    <property type="match status" value="4"/>
</dbReference>
<organism evidence="1 2">
    <name type="scientific">Trichomonas vaginalis (strain ATCC PRA-98 / G3)</name>
    <dbReference type="NCBI Taxonomy" id="412133"/>
    <lineage>
        <taxon>Eukaryota</taxon>
        <taxon>Metamonada</taxon>
        <taxon>Parabasalia</taxon>
        <taxon>Trichomonadida</taxon>
        <taxon>Trichomonadidae</taxon>
        <taxon>Trichomonas</taxon>
    </lineage>
</organism>
<dbReference type="SUPFAM" id="SSF52058">
    <property type="entry name" value="L domain-like"/>
    <property type="match status" value="3"/>
</dbReference>
<dbReference type="InterPro" id="IPR032675">
    <property type="entry name" value="LRR_dom_sf"/>
</dbReference>
<proteinExistence type="predicted"/>
<dbReference type="AlphaFoldDB" id="A2DNI7"/>
<keyword evidence="2" id="KW-1185">Reference proteome</keyword>
<protein>
    <recommendedName>
        <fullName evidence="3">Surface antigen BspA-like</fullName>
    </recommendedName>
</protein>
<dbReference type="InterPro" id="IPR026906">
    <property type="entry name" value="LRR_5"/>
</dbReference>
<dbReference type="VEuPathDB" id="TrichDB:TVAG_122610"/>
<dbReference type="EMBL" id="DS113223">
    <property type="protein sequence ID" value="EAY17990.1"/>
    <property type="molecule type" value="Genomic_DNA"/>
</dbReference>
<sequence>MQGCSDLIEINETCFITSSNKIISFPDNITTVGQYAFANCENLQKVVLNENISFIDKYAFDKCWGINHFEYKCIDFNMEIQEFHSFGLIIKPSKFLSNKILPYQYFENDSITTFTIDEGIDAIGYAAFAHSSIQTITLNEKIITIPQFCFYNCFQLKSVINCHAKDIYDSAFCGCVALNDINISTVEFIAQHAFESTSLYNLVVSAISIQDYAFANAIILNLELKNNVSIGPYAFYTNKSMINQLILGSSIIQLPQYIFYDSNITEYTIPNNIKIIEPYCFYGCKNLKFIHNIKNVNYIGSSAFEGCISLTGLIDLTNIIEFIGEKAFKECTSITSINCSNMIEIIHPETFFNCISLGSFEFPRILSTIQSKAFYNCISLNNIQLPDTIISLEESCLYNCNLSQFNYLNKSLDPLYSNSIYIGLKVFDQSNIETINITCNSITIDSYAISECNRLKEVIIDAMYGTIYPNAFNNCLNLINIDLKQSQLMFISISFYNVSFHSIRFPNGTQFSVFPFSKCQNLQVVNFEGILSVNEYRSIVEDFLFELKYTGSEKTDYFVDDFFTYFIYINKLKVHVPDTYLIDSFCGIDTIREREPISKRKLREKLKHEIISIPPDFNTTIVCYQNYDDNKPTLLHIGKIISMFSQSLINSLKS</sequence>
<name>A2DNI7_TRIV3</name>
<accession>A2DNI7</accession>
<dbReference type="VEuPathDB" id="TrichDB:TVAGG3_0837940"/>
<evidence type="ECO:0000313" key="2">
    <source>
        <dbReference type="Proteomes" id="UP000001542"/>
    </source>
</evidence>
<dbReference type="InterPro" id="IPR053139">
    <property type="entry name" value="Surface_bspA-like"/>
</dbReference>
<evidence type="ECO:0008006" key="3">
    <source>
        <dbReference type="Google" id="ProtNLM"/>
    </source>
</evidence>
<dbReference type="PANTHER" id="PTHR45661">
    <property type="entry name" value="SURFACE ANTIGEN"/>
    <property type="match status" value="1"/>
</dbReference>
<reference evidence="1" key="1">
    <citation type="submission" date="2006-10" db="EMBL/GenBank/DDBJ databases">
        <authorList>
            <person name="Amadeo P."/>
            <person name="Zhao Q."/>
            <person name="Wortman J."/>
            <person name="Fraser-Liggett C."/>
            <person name="Carlton J."/>
        </authorList>
    </citation>
    <scope>NUCLEOTIDE SEQUENCE</scope>
    <source>
        <strain evidence="1">G3</strain>
    </source>
</reference>
<dbReference type="InParanoid" id="A2DNI7"/>